<keyword evidence="1" id="KW-1133">Transmembrane helix</keyword>
<evidence type="ECO:0000256" key="1">
    <source>
        <dbReference type="SAM" id="Phobius"/>
    </source>
</evidence>
<dbReference type="AlphaFoldDB" id="A0A242JXG0"/>
<comment type="caution">
    <text evidence="2">The sequence shown here is derived from an EMBL/GenBank/DDBJ whole genome shotgun (WGS) entry which is preliminary data.</text>
</comment>
<protein>
    <recommendedName>
        <fullName evidence="4">Transport protein</fullName>
    </recommendedName>
</protein>
<dbReference type="RefSeq" id="WP_086284795.1">
    <property type="nucleotide sequence ID" value="NZ_NGMO01000003.1"/>
</dbReference>
<dbReference type="STRING" id="1987383.A5844_001702"/>
<organism evidence="2 3">
    <name type="scientific">Candidatus Enterococcus wittei</name>
    <dbReference type="NCBI Taxonomy" id="1987383"/>
    <lineage>
        <taxon>Bacteria</taxon>
        <taxon>Bacillati</taxon>
        <taxon>Bacillota</taxon>
        <taxon>Bacilli</taxon>
        <taxon>Lactobacillales</taxon>
        <taxon>Enterococcaceae</taxon>
        <taxon>Enterococcus</taxon>
    </lineage>
</organism>
<dbReference type="EMBL" id="NGMO01000003">
    <property type="protein sequence ID" value="OTP10005.1"/>
    <property type="molecule type" value="Genomic_DNA"/>
</dbReference>
<dbReference type="InterPro" id="IPR007563">
    <property type="entry name" value="DUF554"/>
</dbReference>
<dbReference type="PANTHER" id="PTHR36111:SF2">
    <property type="entry name" value="INNER MEMBRANE PROTEIN"/>
    <property type="match status" value="1"/>
</dbReference>
<gene>
    <name evidence="2" type="ORF">A5844_001702</name>
</gene>
<keyword evidence="1" id="KW-0472">Membrane</keyword>
<feature type="transmembrane region" description="Helical" evidence="1">
    <location>
        <begin position="32"/>
        <end position="54"/>
    </location>
</feature>
<evidence type="ECO:0008006" key="4">
    <source>
        <dbReference type="Google" id="ProtNLM"/>
    </source>
</evidence>
<reference evidence="2 3" key="1">
    <citation type="submission" date="2017-05" db="EMBL/GenBank/DDBJ databases">
        <title>The Genome Sequence of Enterococcus sp. 10A9_DIV0425.</title>
        <authorList>
            <consortium name="The Broad Institute Genomics Platform"/>
            <consortium name="The Broad Institute Genomic Center for Infectious Diseases"/>
            <person name="Earl A."/>
            <person name="Manson A."/>
            <person name="Schwartman J."/>
            <person name="Gilmore M."/>
            <person name="Abouelleil A."/>
            <person name="Cao P."/>
            <person name="Chapman S."/>
            <person name="Cusick C."/>
            <person name="Shea T."/>
            <person name="Young S."/>
            <person name="Neafsey D."/>
            <person name="Nusbaum C."/>
            <person name="Birren B."/>
        </authorList>
    </citation>
    <scope>NUCLEOTIDE SEQUENCE [LARGE SCALE GENOMIC DNA]</scope>
    <source>
        <strain evidence="2 3">10A9_DIV0425</strain>
    </source>
</reference>
<feature type="transmembrane region" description="Helical" evidence="1">
    <location>
        <begin position="60"/>
        <end position="78"/>
    </location>
</feature>
<feature type="transmembrane region" description="Helical" evidence="1">
    <location>
        <begin position="6"/>
        <end position="25"/>
    </location>
</feature>
<proteinExistence type="predicted"/>
<name>A0A242JXG0_9ENTE</name>
<feature type="transmembrane region" description="Helical" evidence="1">
    <location>
        <begin position="125"/>
        <end position="143"/>
    </location>
</feature>
<feature type="transmembrane region" description="Helical" evidence="1">
    <location>
        <begin position="99"/>
        <end position="119"/>
    </location>
</feature>
<dbReference type="Proteomes" id="UP000194933">
    <property type="component" value="Unassembled WGS sequence"/>
</dbReference>
<feature type="transmembrane region" description="Helical" evidence="1">
    <location>
        <begin position="204"/>
        <end position="222"/>
    </location>
</feature>
<evidence type="ECO:0000313" key="2">
    <source>
        <dbReference type="EMBL" id="OTP10005.1"/>
    </source>
</evidence>
<dbReference type="Pfam" id="PF04474">
    <property type="entry name" value="DUF554"/>
    <property type="match status" value="1"/>
</dbReference>
<sequence>MQYIFINGLSVVIGSIVGTMFGKKFSENYKELLNSVIGLSAIVVGFTSITKGVATSSYKIVFIMMLILGATIGQMMNLDKGLDDFLQRFHSFGQKSEGLVLGISLLCIGTLPILGPLQSALQGDSSFILVNIIFSFIVAVTLASNYGIILIFVAPLLVLIELGVYVSALPIDTFITPSIFNEMELVGGILALTSGLNILKITQIPVLNLLPALFAPFLLAFFN</sequence>
<accession>A0A242JXG0</accession>
<keyword evidence="1" id="KW-0812">Transmembrane</keyword>
<dbReference type="PANTHER" id="PTHR36111">
    <property type="entry name" value="INNER MEMBRANE PROTEIN-RELATED"/>
    <property type="match status" value="1"/>
</dbReference>
<keyword evidence="3" id="KW-1185">Reference proteome</keyword>
<evidence type="ECO:0000313" key="3">
    <source>
        <dbReference type="Proteomes" id="UP000194933"/>
    </source>
</evidence>